<comment type="similarity">
    <text evidence="2">Belongs to the binding-protein-dependent transport system permease family. FecCD subfamily.</text>
</comment>
<feature type="transmembrane region" description="Helical" evidence="13">
    <location>
        <begin position="54"/>
        <end position="75"/>
    </location>
</feature>
<evidence type="ECO:0000256" key="11">
    <source>
        <dbReference type="ARBA" id="ARBA00031149"/>
    </source>
</evidence>
<dbReference type="GO" id="GO:0022857">
    <property type="term" value="F:transmembrane transporter activity"/>
    <property type="evidence" value="ECO:0007669"/>
    <property type="project" value="InterPro"/>
</dbReference>
<keyword evidence="7 13" id="KW-1133">Transmembrane helix</keyword>
<keyword evidence="9 13" id="KW-0472">Membrane</keyword>
<feature type="transmembrane region" description="Helical" evidence="13">
    <location>
        <begin position="82"/>
        <end position="102"/>
    </location>
</feature>
<comment type="caution">
    <text evidence="14">The sequence shown here is derived from an EMBL/GenBank/DDBJ whole genome shotgun (WGS) entry which is preliminary data.</text>
</comment>
<evidence type="ECO:0000313" key="15">
    <source>
        <dbReference type="Proteomes" id="UP000051658"/>
    </source>
</evidence>
<evidence type="ECO:0000256" key="6">
    <source>
        <dbReference type="ARBA" id="ARBA00022692"/>
    </source>
</evidence>
<evidence type="ECO:0000256" key="1">
    <source>
        <dbReference type="ARBA" id="ARBA00004651"/>
    </source>
</evidence>
<proteinExistence type="inferred from homology"/>
<reference evidence="14 15" key="1">
    <citation type="journal article" date="2015" name="Genome Announc.">
        <title>Expanding the biotechnology potential of lactobacilli through comparative genomics of 213 strains and associated genera.</title>
        <authorList>
            <person name="Sun Z."/>
            <person name="Harris H.M."/>
            <person name="McCann A."/>
            <person name="Guo C."/>
            <person name="Argimon S."/>
            <person name="Zhang W."/>
            <person name="Yang X."/>
            <person name="Jeffery I.B."/>
            <person name="Cooney J.C."/>
            <person name="Kagawa T.F."/>
            <person name="Liu W."/>
            <person name="Song Y."/>
            <person name="Salvetti E."/>
            <person name="Wrobel A."/>
            <person name="Rasinkangas P."/>
            <person name="Parkhill J."/>
            <person name="Rea M.C."/>
            <person name="O'Sullivan O."/>
            <person name="Ritari J."/>
            <person name="Douillard F.P."/>
            <person name="Paul Ross R."/>
            <person name="Yang R."/>
            <person name="Briner A.E."/>
            <person name="Felis G.E."/>
            <person name="de Vos W.M."/>
            <person name="Barrangou R."/>
            <person name="Klaenhammer T.R."/>
            <person name="Caufield P.W."/>
            <person name="Cui Y."/>
            <person name="Zhang H."/>
            <person name="O'Toole P.W."/>
        </authorList>
    </citation>
    <scope>NUCLEOTIDE SEQUENCE [LARGE SCALE GENOMIC DNA]</scope>
    <source>
        <strain evidence="14 15">DSM 20623</strain>
    </source>
</reference>
<dbReference type="Pfam" id="PF01032">
    <property type="entry name" value="FecCD"/>
    <property type="match status" value="1"/>
</dbReference>
<dbReference type="PANTHER" id="PTHR30472">
    <property type="entry name" value="FERRIC ENTEROBACTIN TRANSPORT SYSTEM PERMEASE PROTEIN"/>
    <property type="match status" value="1"/>
</dbReference>
<evidence type="ECO:0000256" key="5">
    <source>
        <dbReference type="ARBA" id="ARBA00022475"/>
    </source>
</evidence>
<evidence type="ECO:0000256" key="9">
    <source>
        <dbReference type="ARBA" id="ARBA00023136"/>
    </source>
</evidence>
<evidence type="ECO:0000256" key="4">
    <source>
        <dbReference type="ARBA" id="ARBA00022448"/>
    </source>
</evidence>
<accession>A0A0R2HUC1</accession>
<sequence length="324" mass="34733">MKNKLLLFIIFSLLLIGTCFWAIQSGSLQLSFSELIQGTSEKATIVKDLRLPRIVLAILAGAALSVAGLLFQAVLRNPLADAGIIGISAGAQFFSLAILLFFPKFYFWTPLFAFIGGSIACLLVFSFSYSSGLKPLQLIVTGVAINAIFSGLNEIFANQITQVSSQIVGKSIGFGMKSWGDVRFLFVYVAIGLALAFFSARWCNLLALSDKNLTSLGLSLNKTRIIIAGIAVLLTAITTAIVGVIAFIGLLVPHIARGLLKTSDYRLLIPFSSLLGALILLVADTLGRSIFQMMEIPAATVMMLIGGPCLIFLLWKGGKMDGNQ</sequence>
<dbReference type="Proteomes" id="UP000051658">
    <property type="component" value="Unassembled WGS sequence"/>
</dbReference>
<keyword evidence="15" id="KW-1185">Reference proteome</keyword>
<feature type="transmembrane region" description="Helical" evidence="13">
    <location>
        <begin position="225"/>
        <end position="255"/>
    </location>
</feature>
<keyword evidence="5" id="KW-1003">Cell membrane</keyword>
<dbReference type="CDD" id="cd06550">
    <property type="entry name" value="TM_ABC_iron-siderophores_like"/>
    <property type="match status" value="1"/>
</dbReference>
<dbReference type="GO" id="GO:0033214">
    <property type="term" value="P:siderophore-iron import into cell"/>
    <property type="evidence" value="ECO:0007669"/>
    <property type="project" value="TreeGrafter"/>
</dbReference>
<dbReference type="PATRIC" id="fig|1449336.4.peg.1778"/>
<evidence type="ECO:0000256" key="13">
    <source>
        <dbReference type="SAM" id="Phobius"/>
    </source>
</evidence>
<dbReference type="RefSeq" id="WP_034570035.1">
    <property type="nucleotide sequence ID" value="NZ_JQBS01000035.1"/>
</dbReference>
<evidence type="ECO:0000256" key="7">
    <source>
        <dbReference type="ARBA" id="ARBA00022989"/>
    </source>
</evidence>
<keyword evidence="8" id="KW-0408">Iron</keyword>
<dbReference type="InterPro" id="IPR037294">
    <property type="entry name" value="ABC_BtuC-like"/>
</dbReference>
<dbReference type="AlphaFoldDB" id="A0A0R2HUC1"/>
<protein>
    <recommendedName>
        <fullName evidence="3">Probable heme-iron transport system permease protein IsdF</fullName>
    </recommendedName>
    <alternativeName>
        <fullName evidence="12">Iron-regulated surface determinant protein F</fullName>
    </alternativeName>
    <alternativeName>
        <fullName evidence="11">Staphylococcal iron-regulated protein G</fullName>
    </alternativeName>
</protein>
<evidence type="ECO:0000313" key="14">
    <source>
        <dbReference type="EMBL" id="KRN54165.1"/>
    </source>
</evidence>
<feature type="transmembrane region" description="Helical" evidence="13">
    <location>
        <begin position="298"/>
        <end position="315"/>
    </location>
</feature>
<evidence type="ECO:0000256" key="2">
    <source>
        <dbReference type="ARBA" id="ARBA00007935"/>
    </source>
</evidence>
<organism evidence="14 15">
    <name type="scientific">Carnobacterium divergens DSM 20623</name>
    <dbReference type="NCBI Taxonomy" id="1449336"/>
    <lineage>
        <taxon>Bacteria</taxon>
        <taxon>Bacillati</taxon>
        <taxon>Bacillota</taxon>
        <taxon>Bacilli</taxon>
        <taxon>Lactobacillales</taxon>
        <taxon>Carnobacteriaceae</taxon>
        <taxon>Carnobacterium</taxon>
    </lineage>
</organism>
<gene>
    <name evidence="14" type="ORF">IV74_GL001743</name>
</gene>
<dbReference type="eggNOG" id="COG0609">
    <property type="taxonomic scope" value="Bacteria"/>
</dbReference>
<dbReference type="FunFam" id="1.10.3470.10:FF:000001">
    <property type="entry name" value="Vitamin B12 ABC transporter permease BtuC"/>
    <property type="match status" value="1"/>
</dbReference>
<dbReference type="GeneID" id="89588741"/>
<name>A0A0R2HUC1_CARDV</name>
<evidence type="ECO:0000256" key="10">
    <source>
        <dbReference type="ARBA" id="ARBA00025320"/>
    </source>
</evidence>
<dbReference type="GO" id="GO:0005886">
    <property type="term" value="C:plasma membrane"/>
    <property type="evidence" value="ECO:0007669"/>
    <property type="project" value="UniProtKB-SubCell"/>
</dbReference>
<feature type="transmembrane region" description="Helical" evidence="13">
    <location>
        <begin position="267"/>
        <end position="286"/>
    </location>
</feature>
<keyword evidence="6 13" id="KW-0812">Transmembrane</keyword>
<comment type="function">
    <text evidence="10">Part of the binding-protein-dependent transport system for heme-iron. Responsible for the translocation of the substrate across the membrane.</text>
</comment>
<feature type="transmembrane region" description="Helical" evidence="13">
    <location>
        <begin position="185"/>
        <end position="204"/>
    </location>
</feature>
<evidence type="ECO:0000256" key="8">
    <source>
        <dbReference type="ARBA" id="ARBA00023004"/>
    </source>
</evidence>
<dbReference type="PANTHER" id="PTHR30472:SF21">
    <property type="entry name" value="HEME-IRON TRANSPORT SYSTEM PERMEASE PROTEIN ISDF-RELATED"/>
    <property type="match status" value="1"/>
</dbReference>
<comment type="subcellular location">
    <subcellularLocation>
        <location evidence="1">Cell membrane</location>
        <topology evidence="1">Multi-pass membrane protein</topology>
    </subcellularLocation>
</comment>
<evidence type="ECO:0000256" key="3">
    <source>
        <dbReference type="ARBA" id="ARBA00018524"/>
    </source>
</evidence>
<dbReference type="Gene3D" id="1.10.3470.10">
    <property type="entry name" value="ABC transporter involved in vitamin B12 uptake, BtuC"/>
    <property type="match status" value="1"/>
</dbReference>
<dbReference type="InterPro" id="IPR000522">
    <property type="entry name" value="ABC_transptr_permease_BtuC"/>
</dbReference>
<evidence type="ECO:0000256" key="12">
    <source>
        <dbReference type="ARBA" id="ARBA00031465"/>
    </source>
</evidence>
<dbReference type="EMBL" id="JQBS01000035">
    <property type="protein sequence ID" value="KRN54165.1"/>
    <property type="molecule type" value="Genomic_DNA"/>
</dbReference>
<keyword evidence="4" id="KW-0813">Transport</keyword>
<dbReference type="SUPFAM" id="SSF81345">
    <property type="entry name" value="ABC transporter involved in vitamin B12 uptake, BtuC"/>
    <property type="match status" value="1"/>
</dbReference>
<feature type="transmembrane region" description="Helical" evidence="13">
    <location>
        <begin position="108"/>
        <end position="129"/>
    </location>
</feature>